<dbReference type="AlphaFoldDB" id="A0A2P2QHJ6"/>
<name>A0A2P2QHJ6_RHIMU</name>
<sequence length="70" mass="8047">MFNKPLIVTPTRSPYSSSKYAQVISIVNEVKSHFLFGFFAIYKLFCSQQPTQNSLSSSHSTRFQTSKDRH</sequence>
<feature type="region of interest" description="Disordered" evidence="1">
    <location>
        <begin position="50"/>
        <end position="70"/>
    </location>
</feature>
<organism evidence="2">
    <name type="scientific">Rhizophora mucronata</name>
    <name type="common">Asiatic mangrove</name>
    <dbReference type="NCBI Taxonomy" id="61149"/>
    <lineage>
        <taxon>Eukaryota</taxon>
        <taxon>Viridiplantae</taxon>
        <taxon>Streptophyta</taxon>
        <taxon>Embryophyta</taxon>
        <taxon>Tracheophyta</taxon>
        <taxon>Spermatophyta</taxon>
        <taxon>Magnoliopsida</taxon>
        <taxon>eudicotyledons</taxon>
        <taxon>Gunneridae</taxon>
        <taxon>Pentapetalae</taxon>
        <taxon>rosids</taxon>
        <taxon>fabids</taxon>
        <taxon>Malpighiales</taxon>
        <taxon>Rhizophoraceae</taxon>
        <taxon>Rhizophora</taxon>
    </lineage>
</organism>
<dbReference type="EMBL" id="GGEC01085952">
    <property type="protein sequence ID" value="MBX66436.1"/>
    <property type="molecule type" value="Transcribed_RNA"/>
</dbReference>
<evidence type="ECO:0000313" key="2">
    <source>
        <dbReference type="EMBL" id="MBX66436.1"/>
    </source>
</evidence>
<protein>
    <submittedName>
        <fullName evidence="2">Uncharacterized protein</fullName>
    </submittedName>
</protein>
<feature type="compositionally biased region" description="Polar residues" evidence="1">
    <location>
        <begin position="50"/>
        <end position="64"/>
    </location>
</feature>
<reference evidence="2" key="1">
    <citation type="submission" date="2018-02" db="EMBL/GenBank/DDBJ databases">
        <title>Rhizophora mucronata_Transcriptome.</title>
        <authorList>
            <person name="Meera S.P."/>
            <person name="Sreeshan A."/>
            <person name="Augustine A."/>
        </authorList>
    </citation>
    <scope>NUCLEOTIDE SEQUENCE</scope>
    <source>
        <tissue evidence="2">Leaf</tissue>
    </source>
</reference>
<accession>A0A2P2QHJ6</accession>
<proteinExistence type="predicted"/>
<evidence type="ECO:0000256" key="1">
    <source>
        <dbReference type="SAM" id="MobiDB-lite"/>
    </source>
</evidence>